<dbReference type="InterPro" id="IPR009048">
    <property type="entry name" value="A-macroglobulin_rcpt-bd"/>
</dbReference>
<evidence type="ECO:0000256" key="9">
    <source>
        <dbReference type="SAM" id="SignalP"/>
    </source>
</evidence>
<dbReference type="Gene3D" id="2.60.120.1540">
    <property type="match status" value="1"/>
</dbReference>
<dbReference type="SUPFAM" id="SSF48239">
    <property type="entry name" value="Terpenoid cyclases/Protein prenyltransferases"/>
    <property type="match status" value="1"/>
</dbReference>
<evidence type="ECO:0000256" key="1">
    <source>
        <dbReference type="ARBA" id="ARBA00004613"/>
    </source>
</evidence>
<evidence type="ECO:0000256" key="3">
    <source>
        <dbReference type="ARBA" id="ARBA00022525"/>
    </source>
</evidence>
<dbReference type="InterPro" id="IPR013783">
    <property type="entry name" value="Ig-like_fold"/>
</dbReference>
<dbReference type="SMART" id="SM01359">
    <property type="entry name" value="A2M_N_2"/>
    <property type="match status" value="1"/>
</dbReference>
<keyword evidence="14" id="KW-1185">Reference proteome</keyword>
<evidence type="ECO:0000256" key="5">
    <source>
        <dbReference type="ARBA" id="ARBA00022729"/>
    </source>
</evidence>
<sequence>MWGSLLIGCLLLHATHGETPASPTYVVVVPAVLLYPSLEKVCTYISEPIKCAVEVNMTSIGKDDIQLIKRSSSLRPWECVSFQVPPPTKGTEEVVSIEVSLDCAGSKQISEKKDVLLRMSQNATMVQTDKPMYKPGQTVNFRIVSFDKNFLSAIDKYSEIEIQDPKGNRIGQWQDVVPDQGIVDLSHPLSSEPPYGTYRIKVKDPRAEQTFEVMEYMLPKFEVKIHLPAVLTSLDDKVPMSVCGRYTYGKPVNGKVQATLCRKAYGNRAEDICKTYNGQTDSSGCFKAETDTRRFELSSNDYSSELEAKARMTEDGTGVEINATSSCPISKVLAKVTFEDTDPHYKPGMLYRGVMKLAGPGGRPLPREKLTMSVNDLQTGEVYTTDQSGRAAFALNTSSWSGISVSLRGQYRPPGYLDDWESYEEAEKTVKRFWVDGKSYLSIRPPSGPLLCGEEKEVTVDYILDSRDVDENSEEIVFNYVVAAKGTIAHHGQKKAAAVSKTNLAGSFSFMMPISAELAPSATLLVYAALAEKKIAAESTTFAIDKCFKNMVTLGFSEEETLPGSDVTMHLQASPGSLCSIRAVDKSVLLLKPEAEVSSSSVYSLLSFLNQGGYPSRVHEYTRPCKPRPLPRPIPLPAPWEPVIEPRPWLLTRNSRSIRPYPRPYPRNQDQPDAFSLFMSAGLKVLTNLNIRKPQDCSFRDIDWPRATLFRANAVLKMSSAVSGVGMAFSAPEMTFEDSPVLDEVDGFAEPTEDEPEEKTRQNFPETWLWKLVPAGPSGKKNMSFHVPDTITDWKANCFCMASDGLGLSQVTSLKTFKPFFVGLTLPYSVVRGESFSLKATIFNYMKECIAVVTTLAESQDFEVEPCVNCSYSSCLCENDVKTFIWDIKPTTLGEINITVSAHTVADSKICGQRKSIVPKKGSIDTLRKVLLVQAEGVLEEKTHSSLMCNAASEKISLMLPPDAVPSSERAYVTVIGDIMGTALNNIDKLLAMPSGCGEQNMIKFAPNTVILLYMQKTSQMTEEIKANAIEFLKSGYQRELNYKHPDGSYSAFGSSDPSGNTWLTAFVVKCFHAAKEYIPIDEKHINEAVRWLKKIQKSSGEFSNEGKLLHQALKGGVDGEYGLSAYVTMSLLETQMPTNDPVLDKAIQFLESKDLMNSTLYYKALMSVIYTLVGNNDKREHVLNDLLKHAITSDGEMYWTERPQKMEKESYWSKPVSVDVELTAYVLKAFVSGKNVSNADKKRAVPIVKWLTKQQNPNGGFASTQDTMVALESLGKYAGLTYSPAGHLNVSVSSSQGFQHEFTVGSSNRLLLQHVTLPTIPGEYTASSTGQGCAFVQTTLKYNIPPPKSVAAFSLQVWTDPKECTEKSGKRFKLSIRLSYTGTRSSTNMVLVEVKMVSGFSPDKDTVKALQKNPLVKKTEVSEDSTVSVYLDEVTRQPQEHSFYVEQQVVVSNLQPAVVKAYDYYDKGEEAQTEYNAPCH</sequence>
<dbReference type="SMART" id="SM01419">
    <property type="entry name" value="Thiol-ester_cl"/>
    <property type="match status" value="1"/>
</dbReference>
<dbReference type="GO" id="GO:0005615">
    <property type="term" value="C:extracellular space"/>
    <property type="evidence" value="ECO:0007669"/>
    <property type="project" value="InterPro"/>
</dbReference>
<dbReference type="Pfam" id="PF07677">
    <property type="entry name" value="A2M_recep"/>
    <property type="match status" value="1"/>
</dbReference>
<dbReference type="Pfam" id="PF17789">
    <property type="entry name" value="MG4"/>
    <property type="match status" value="1"/>
</dbReference>
<feature type="chain" id="PRO_5043328133" description="Alpha-2-macroglobulin" evidence="9">
    <location>
        <begin position="18"/>
        <end position="1481"/>
    </location>
</feature>
<keyword evidence="7" id="KW-1015">Disulfide bond</keyword>
<dbReference type="Gene3D" id="2.60.40.1930">
    <property type="match status" value="2"/>
</dbReference>
<dbReference type="SMART" id="SM01360">
    <property type="entry name" value="A2M"/>
    <property type="match status" value="1"/>
</dbReference>
<dbReference type="Proteomes" id="UP001066276">
    <property type="component" value="Chromosome 7"/>
</dbReference>
<dbReference type="InterPro" id="IPR001599">
    <property type="entry name" value="Macroglobln_a2"/>
</dbReference>
<dbReference type="InterPro" id="IPR014756">
    <property type="entry name" value="Ig_E-set"/>
</dbReference>
<organism evidence="13 14">
    <name type="scientific">Pleurodeles waltl</name>
    <name type="common">Iberian ribbed newt</name>
    <dbReference type="NCBI Taxonomy" id="8319"/>
    <lineage>
        <taxon>Eukaryota</taxon>
        <taxon>Metazoa</taxon>
        <taxon>Chordata</taxon>
        <taxon>Craniata</taxon>
        <taxon>Vertebrata</taxon>
        <taxon>Euteleostomi</taxon>
        <taxon>Amphibia</taxon>
        <taxon>Batrachia</taxon>
        <taxon>Caudata</taxon>
        <taxon>Salamandroidea</taxon>
        <taxon>Salamandridae</taxon>
        <taxon>Pleurodelinae</taxon>
        <taxon>Pleurodeles</taxon>
    </lineage>
</organism>
<evidence type="ECO:0000259" key="11">
    <source>
        <dbReference type="SMART" id="SM01360"/>
    </source>
</evidence>
<dbReference type="EMBL" id="JANPWB010000011">
    <property type="protein sequence ID" value="KAJ1122213.1"/>
    <property type="molecule type" value="Genomic_DNA"/>
</dbReference>
<dbReference type="InterPro" id="IPR041813">
    <property type="entry name" value="A2M_TED"/>
</dbReference>
<dbReference type="InterPro" id="IPR040839">
    <property type="entry name" value="MG4"/>
</dbReference>
<dbReference type="Pfam" id="PF07678">
    <property type="entry name" value="TED_complement"/>
    <property type="match status" value="1"/>
</dbReference>
<dbReference type="Pfam" id="PF00207">
    <property type="entry name" value="A2M"/>
    <property type="match status" value="1"/>
</dbReference>
<comment type="subcellular location">
    <subcellularLocation>
        <location evidence="1">Secreted</location>
    </subcellularLocation>
</comment>
<dbReference type="Pfam" id="PF17791">
    <property type="entry name" value="MG3"/>
    <property type="match status" value="1"/>
</dbReference>
<dbReference type="SUPFAM" id="SSF49410">
    <property type="entry name" value="Alpha-macroglobulin receptor domain"/>
    <property type="match status" value="1"/>
</dbReference>
<evidence type="ECO:0000256" key="7">
    <source>
        <dbReference type="ARBA" id="ARBA00023157"/>
    </source>
</evidence>
<evidence type="ECO:0000256" key="8">
    <source>
        <dbReference type="ARBA" id="ARBA00023180"/>
    </source>
</evidence>
<name>A0AAV7P1N1_PLEWA</name>
<evidence type="ECO:0000256" key="2">
    <source>
        <dbReference type="ARBA" id="ARBA00010952"/>
    </source>
</evidence>
<dbReference type="Gene3D" id="2.60.40.10">
    <property type="entry name" value="Immunoglobulins"/>
    <property type="match status" value="2"/>
</dbReference>
<feature type="signal peptide" evidence="9">
    <location>
        <begin position="1"/>
        <end position="17"/>
    </location>
</feature>
<dbReference type="InterPro" id="IPR041555">
    <property type="entry name" value="MG3"/>
</dbReference>
<dbReference type="PANTHER" id="PTHR11412">
    <property type="entry name" value="MACROGLOBULIN / COMPLEMENT"/>
    <property type="match status" value="1"/>
</dbReference>
<dbReference type="Pfam" id="PF07703">
    <property type="entry name" value="A2M_BRD"/>
    <property type="match status" value="1"/>
</dbReference>
<accession>A0AAV7P1N1</accession>
<dbReference type="CDD" id="cd02897">
    <property type="entry name" value="A2M_2"/>
    <property type="match status" value="1"/>
</dbReference>
<comment type="similarity">
    <text evidence="2">Belongs to the protease inhibitor I39 (alpha-2-macroglobulin) family.</text>
</comment>
<feature type="domain" description="Alpha-2-macroglobulin bait region" evidence="10">
    <location>
        <begin position="441"/>
        <end position="591"/>
    </location>
</feature>
<dbReference type="Gene3D" id="2.60.40.690">
    <property type="entry name" value="Alpha-macroglobulin, receptor-binding domain"/>
    <property type="match status" value="1"/>
</dbReference>
<evidence type="ECO:0000256" key="6">
    <source>
        <dbReference type="ARBA" id="ARBA00022900"/>
    </source>
</evidence>
<keyword evidence="3" id="KW-0964">Secreted</keyword>
<dbReference type="InterPro" id="IPR050473">
    <property type="entry name" value="A2M/Complement_sys"/>
</dbReference>
<keyword evidence="4" id="KW-0646">Protease inhibitor</keyword>
<dbReference type="InterPro" id="IPR011626">
    <property type="entry name" value="Alpha-macroglobulin_TED"/>
</dbReference>
<feature type="domain" description="Alpha-2-macroglobulin" evidence="11">
    <location>
        <begin position="767"/>
        <end position="856"/>
    </location>
</feature>
<gene>
    <name evidence="13" type="ORF">NDU88_000716</name>
</gene>
<proteinExistence type="inferred from homology"/>
<dbReference type="InterPro" id="IPR047565">
    <property type="entry name" value="Alpha-macroglob_thiol-ester_cl"/>
</dbReference>
<dbReference type="Pfam" id="PF01835">
    <property type="entry name" value="MG2"/>
    <property type="match status" value="1"/>
</dbReference>
<evidence type="ECO:0000259" key="10">
    <source>
        <dbReference type="SMART" id="SM01359"/>
    </source>
</evidence>
<evidence type="ECO:0008006" key="15">
    <source>
        <dbReference type="Google" id="ProtNLM"/>
    </source>
</evidence>
<dbReference type="Gene3D" id="2.20.130.20">
    <property type="match status" value="2"/>
</dbReference>
<protein>
    <recommendedName>
        <fullName evidence="15">Alpha-2-macroglobulin</fullName>
    </recommendedName>
</protein>
<dbReference type="FunFam" id="2.60.40.1930:FF:000001">
    <property type="entry name" value="CD109 isoform 3"/>
    <property type="match status" value="1"/>
</dbReference>
<keyword evidence="6" id="KW-0722">Serine protease inhibitor</keyword>
<evidence type="ECO:0000313" key="13">
    <source>
        <dbReference type="EMBL" id="KAJ1122213.1"/>
    </source>
</evidence>
<dbReference type="InterPro" id="IPR011625">
    <property type="entry name" value="A2M_N_BRD"/>
</dbReference>
<evidence type="ECO:0000256" key="4">
    <source>
        <dbReference type="ARBA" id="ARBA00022690"/>
    </source>
</evidence>
<dbReference type="InterPro" id="IPR019742">
    <property type="entry name" value="MacrogloblnA2_CS"/>
</dbReference>
<feature type="domain" description="Alpha-macroglobulin receptor-binding" evidence="12">
    <location>
        <begin position="1388"/>
        <end position="1476"/>
    </location>
</feature>
<dbReference type="PROSITE" id="PS00477">
    <property type="entry name" value="ALPHA_2_MACROGLOBULIN"/>
    <property type="match status" value="1"/>
</dbReference>
<dbReference type="InterPro" id="IPR036595">
    <property type="entry name" value="A-macroglobulin_rcpt-bd_sf"/>
</dbReference>
<comment type="caution">
    <text evidence="13">The sequence shown here is derived from an EMBL/GenBank/DDBJ whole genome shotgun (WGS) entry which is preliminary data.</text>
</comment>
<dbReference type="InterPro" id="IPR008930">
    <property type="entry name" value="Terpenoid_cyclase/PrenylTrfase"/>
</dbReference>
<keyword evidence="5 9" id="KW-0732">Signal</keyword>
<dbReference type="PANTHER" id="PTHR11412:SF185">
    <property type="entry name" value="ALPHA-2-MACROGLOBULIN-LIKE PROTEIN 1"/>
    <property type="match status" value="1"/>
</dbReference>
<dbReference type="GO" id="GO:0004867">
    <property type="term" value="F:serine-type endopeptidase inhibitor activity"/>
    <property type="evidence" value="ECO:0007669"/>
    <property type="project" value="UniProtKB-KW"/>
</dbReference>
<dbReference type="InterPro" id="IPR002890">
    <property type="entry name" value="MG2"/>
</dbReference>
<evidence type="ECO:0000259" key="12">
    <source>
        <dbReference type="SMART" id="SM01361"/>
    </source>
</evidence>
<dbReference type="SMART" id="SM01361">
    <property type="entry name" value="A2M_recep"/>
    <property type="match status" value="1"/>
</dbReference>
<evidence type="ECO:0000313" key="14">
    <source>
        <dbReference type="Proteomes" id="UP001066276"/>
    </source>
</evidence>
<reference evidence="13" key="1">
    <citation type="journal article" date="2022" name="bioRxiv">
        <title>Sequencing and chromosome-scale assembly of the giantPleurodeles waltlgenome.</title>
        <authorList>
            <person name="Brown T."/>
            <person name="Elewa A."/>
            <person name="Iarovenko S."/>
            <person name="Subramanian E."/>
            <person name="Araus A.J."/>
            <person name="Petzold A."/>
            <person name="Susuki M."/>
            <person name="Suzuki K.-i.T."/>
            <person name="Hayashi T."/>
            <person name="Toyoda A."/>
            <person name="Oliveira C."/>
            <person name="Osipova E."/>
            <person name="Leigh N.D."/>
            <person name="Simon A."/>
            <person name="Yun M.H."/>
        </authorList>
    </citation>
    <scope>NUCLEOTIDE SEQUENCE</scope>
    <source>
        <strain evidence="13">20211129_DDA</strain>
        <tissue evidence="13">Liver</tissue>
    </source>
</reference>
<keyword evidence="8" id="KW-0325">Glycoprotein</keyword>
<dbReference type="Gene3D" id="1.50.10.20">
    <property type="match status" value="1"/>
</dbReference>
<dbReference type="Gene3D" id="2.60.40.1940">
    <property type="match status" value="1"/>
</dbReference>
<dbReference type="SUPFAM" id="SSF81296">
    <property type="entry name" value="E set domains"/>
    <property type="match status" value="1"/>
</dbReference>
<dbReference type="FunFam" id="1.50.10.20:FF:000001">
    <property type="entry name" value="CD109 isoform 1"/>
    <property type="match status" value="1"/>
</dbReference>